<accession>A0A9D1A6J2</accession>
<dbReference type="Proteomes" id="UP000824258">
    <property type="component" value="Unassembled WGS sequence"/>
</dbReference>
<evidence type="ECO:0000313" key="1">
    <source>
        <dbReference type="EMBL" id="HIR08886.1"/>
    </source>
</evidence>
<protein>
    <submittedName>
        <fullName evidence="1">DUF2284 domain-containing protein</fullName>
    </submittedName>
</protein>
<dbReference type="EMBL" id="DVGD01000016">
    <property type="protein sequence ID" value="HIR08886.1"/>
    <property type="molecule type" value="Genomic_DNA"/>
</dbReference>
<reference evidence="1" key="2">
    <citation type="journal article" date="2021" name="PeerJ">
        <title>Extensive microbial diversity within the chicken gut microbiome revealed by metagenomics and culture.</title>
        <authorList>
            <person name="Gilroy R."/>
            <person name="Ravi A."/>
            <person name="Getino M."/>
            <person name="Pursley I."/>
            <person name="Horton D.L."/>
            <person name="Alikhan N.F."/>
            <person name="Baker D."/>
            <person name="Gharbi K."/>
            <person name="Hall N."/>
            <person name="Watson M."/>
            <person name="Adriaenssens E.M."/>
            <person name="Foster-Nyarko E."/>
            <person name="Jarju S."/>
            <person name="Secka A."/>
            <person name="Antonio M."/>
            <person name="Oren A."/>
            <person name="Chaudhuri R.R."/>
            <person name="La Ragione R."/>
            <person name="Hildebrand F."/>
            <person name="Pallen M.J."/>
        </authorList>
    </citation>
    <scope>NUCLEOTIDE SEQUENCE</scope>
    <source>
        <strain evidence="1">ChiHjej9B8-7071</strain>
    </source>
</reference>
<name>A0A9D1A6J2_9FIRM</name>
<reference evidence="1" key="1">
    <citation type="submission" date="2020-10" db="EMBL/GenBank/DDBJ databases">
        <authorList>
            <person name="Gilroy R."/>
        </authorList>
    </citation>
    <scope>NUCLEOTIDE SEQUENCE</scope>
    <source>
        <strain evidence="1">ChiHjej9B8-7071</strain>
    </source>
</reference>
<sequence>MNDAQLAACAQAAGFSHWAKLDVSTIVLKQEVRDMCATNSCGRYGKCWSCPPGCGSLEDCRQKLSGMSRGILVQTVGDVEDSFDFEAMMEVEAAHKAHFTQMYEALRASEGSVLALGTGCCTQCASCTYPDAPCRFPEKMVSSMEAFGILVLEVCQANGLSYYYGSDQIAYTACFLLP</sequence>
<evidence type="ECO:0000313" key="2">
    <source>
        <dbReference type="Proteomes" id="UP000824258"/>
    </source>
</evidence>
<dbReference type="AlphaFoldDB" id="A0A9D1A6J2"/>
<comment type="caution">
    <text evidence="1">The sequence shown here is derived from an EMBL/GenBank/DDBJ whole genome shotgun (WGS) entry which is preliminary data.</text>
</comment>
<organism evidence="1 2">
    <name type="scientific">Candidatus Avoscillospira stercoripullorum</name>
    <dbReference type="NCBI Taxonomy" id="2840709"/>
    <lineage>
        <taxon>Bacteria</taxon>
        <taxon>Bacillati</taxon>
        <taxon>Bacillota</taxon>
        <taxon>Clostridia</taxon>
        <taxon>Eubacteriales</taxon>
        <taxon>Oscillospiraceae</taxon>
        <taxon>Oscillospiraceae incertae sedis</taxon>
        <taxon>Candidatus Avoscillospira</taxon>
    </lineage>
</organism>
<gene>
    <name evidence="1" type="ORF">IAA70_00620</name>
</gene>
<dbReference type="InterPro" id="IPR019271">
    <property type="entry name" value="DUF2284_metal-binding"/>
</dbReference>
<proteinExistence type="predicted"/>
<dbReference type="Pfam" id="PF10050">
    <property type="entry name" value="DUF2284"/>
    <property type="match status" value="1"/>
</dbReference>